<evidence type="ECO:0000256" key="6">
    <source>
        <dbReference type="ARBA" id="ARBA00034125"/>
    </source>
</evidence>
<feature type="domain" description="Threonine/serine exporter-like N-terminal" evidence="8">
    <location>
        <begin position="13"/>
        <end position="248"/>
    </location>
</feature>
<comment type="similarity">
    <text evidence="6">Belongs to the ThrE exporter (TC 2.A.79) family.</text>
</comment>
<dbReference type="RefSeq" id="WP_023860120.1">
    <property type="nucleotide sequence ID" value="NZ_AZFH01000139.1"/>
</dbReference>
<dbReference type="InterPro" id="IPR050539">
    <property type="entry name" value="ThrE_Dicarb/AminoAcid_Exp"/>
</dbReference>
<protein>
    <recommendedName>
        <fullName evidence="8">Threonine/serine exporter-like N-terminal domain-containing protein</fullName>
    </recommendedName>
</protein>
<evidence type="ECO:0000313" key="10">
    <source>
        <dbReference type="Proteomes" id="UP000051048"/>
    </source>
</evidence>
<keyword evidence="5 7" id="KW-0472">Membrane</keyword>
<dbReference type="STRING" id="1423740.FC36_GL001079"/>
<dbReference type="PANTHER" id="PTHR34390:SF2">
    <property type="entry name" value="SUCCINATE TRANSPORTER SUBUNIT YJJP-RELATED"/>
    <property type="match status" value="1"/>
</dbReference>
<name>A0A0R1TJB8_9LACO</name>
<dbReference type="Proteomes" id="UP000051048">
    <property type="component" value="Unassembled WGS sequence"/>
</dbReference>
<dbReference type="GO" id="GO:0005886">
    <property type="term" value="C:plasma membrane"/>
    <property type="evidence" value="ECO:0007669"/>
    <property type="project" value="UniProtKB-SubCell"/>
</dbReference>
<dbReference type="AlphaFoldDB" id="A0A0R1TJB8"/>
<accession>A0A0R1TJB8</accession>
<evidence type="ECO:0000256" key="4">
    <source>
        <dbReference type="ARBA" id="ARBA00022989"/>
    </source>
</evidence>
<proteinExistence type="inferred from homology"/>
<dbReference type="EMBL" id="AZFH01000139">
    <property type="protein sequence ID" value="KRL78696.1"/>
    <property type="molecule type" value="Genomic_DNA"/>
</dbReference>
<dbReference type="GO" id="GO:0022857">
    <property type="term" value="F:transmembrane transporter activity"/>
    <property type="evidence" value="ECO:0007669"/>
    <property type="project" value="InterPro"/>
</dbReference>
<comment type="caution">
    <text evidence="9">The sequence shown here is derived from an EMBL/GenBank/DDBJ whole genome shotgun (WGS) entry which is preliminary data.</text>
</comment>
<dbReference type="Pfam" id="PF06738">
    <property type="entry name" value="ThrE"/>
    <property type="match status" value="1"/>
</dbReference>
<evidence type="ECO:0000256" key="3">
    <source>
        <dbReference type="ARBA" id="ARBA00022692"/>
    </source>
</evidence>
<evidence type="ECO:0000313" key="9">
    <source>
        <dbReference type="EMBL" id="KRL78696.1"/>
    </source>
</evidence>
<organism evidence="9 10">
    <name type="scientific">Ligilactobacillus equi DSM 15833 = JCM 10991</name>
    <dbReference type="NCBI Taxonomy" id="1423740"/>
    <lineage>
        <taxon>Bacteria</taxon>
        <taxon>Bacillati</taxon>
        <taxon>Bacillota</taxon>
        <taxon>Bacilli</taxon>
        <taxon>Lactobacillales</taxon>
        <taxon>Lactobacillaceae</taxon>
        <taxon>Ligilactobacillus</taxon>
    </lineage>
</organism>
<reference evidence="9 10" key="1">
    <citation type="journal article" date="2015" name="Genome Announc.">
        <title>Expanding the biotechnology potential of lactobacilli through comparative genomics of 213 strains and associated genera.</title>
        <authorList>
            <person name="Sun Z."/>
            <person name="Harris H.M."/>
            <person name="McCann A."/>
            <person name="Guo C."/>
            <person name="Argimon S."/>
            <person name="Zhang W."/>
            <person name="Yang X."/>
            <person name="Jeffery I.B."/>
            <person name="Cooney J.C."/>
            <person name="Kagawa T.F."/>
            <person name="Liu W."/>
            <person name="Song Y."/>
            <person name="Salvetti E."/>
            <person name="Wrobel A."/>
            <person name="Rasinkangas P."/>
            <person name="Parkhill J."/>
            <person name="Rea M.C."/>
            <person name="O'Sullivan O."/>
            <person name="Ritari J."/>
            <person name="Douillard F.P."/>
            <person name="Paul Ross R."/>
            <person name="Yang R."/>
            <person name="Briner A.E."/>
            <person name="Felis G.E."/>
            <person name="de Vos W.M."/>
            <person name="Barrangou R."/>
            <person name="Klaenhammer T.R."/>
            <person name="Caufield P.W."/>
            <person name="Cui Y."/>
            <person name="Zhang H."/>
            <person name="O'Toole P.W."/>
        </authorList>
    </citation>
    <scope>NUCLEOTIDE SEQUENCE [LARGE SCALE GENOMIC DNA]</scope>
    <source>
        <strain evidence="9 10">DSM 15833</strain>
    </source>
</reference>
<feature type="transmembrane region" description="Helical" evidence="7">
    <location>
        <begin position="170"/>
        <end position="188"/>
    </location>
</feature>
<evidence type="ECO:0000256" key="7">
    <source>
        <dbReference type="SAM" id="Phobius"/>
    </source>
</evidence>
<dbReference type="GO" id="GO:0015744">
    <property type="term" value="P:succinate transport"/>
    <property type="evidence" value="ECO:0007669"/>
    <property type="project" value="TreeGrafter"/>
</dbReference>
<feature type="transmembrane region" description="Helical" evidence="7">
    <location>
        <begin position="225"/>
        <end position="246"/>
    </location>
</feature>
<dbReference type="PATRIC" id="fig|1423740.3.peg.1149"/>
<feature type="transmembrane region" description="Helical" evidence="7">
    <location>
        <begin position="194"/>
        <end position="213"/>
    </location>
</feature>
<sequence>MMSKQESMAVECVLMAGRIMIEAGADMTRVDDTLHRIAYNAEIKNPKIFETTTAITMSVPQSHQAQVEPIKRRAINLEKVAQVNDASRAFAEGRVDLEAFWCRLLEIDQDQTDFKFGIKLLAAMLVSGTLLIMYGKAWQDFVPTLVVSGVSFSIYTAIRLNSKLHFVSEFCAAMAMAFLASLFVRIGFGSNVDSIIIGAVMPLVPGVPITNSFRDLLAGHILSGLARGAEAFLTAGAIGLGIAMVLRFM</sequence>
<keyword evidence="2" id="KW-1003">Cell membrane</keyword>
<dbReference type="InterPro" id="IPR010619">
    <property type="entry name" value="ThrE-like_N"/>
</dbReference>
<dbReference type="PANTHER" id="PTHR34390">
    <property type="entry name" value="UPF0442 PROTEIN YJJB-RELATED"/>
    <property type="match status" value="1"/>
</dbReference>
<feature type="transmembrane region" description="Helical" evidence="7">
    <location>
        <begin position="116"/>
        <end position="135"/>
    </location>
</feature>
<evidence type="ECO:0000256" key="1">
    <source>
        <dbReference type="ARBA" id="ARBA00004651"/>
    </source>
</evidence>
<keyword evidence="4 7" id="KW-1133">Transmembrane helix</keyword>
<keyword evidence="3 7" id="KW-0812">Transmembrane</keyword>
<evidence type="ECO:0000256" key="5">
    <source>
        <dbReference type="ARBA" id="ARBA00023136"/>
    </source>
</evidence>
<comment type="subcellular location">
    <subcellularLocation>
        <location evidence="1">Cell membrane</location>
        <topology evidence="1">Multi-pass membrane protein</topology>
    </subcellularLocation>
</comment>
<gene>
    <name evidence="9" type="ORF">FC36_GL001079</name>
</gene>
<evidence type="ECO:0000256" key="2">
    <source>
        <dbReference type="ARBA" id="ARBA00022475"/>
    </source>
</evidence>
<evidence type="ECO:0000259" key="8">
    <source>
        <dbReference type="Pfam" id="PF06738"/>
    </source>
</evidence>